<dbReference type="EMBL" id="JACIFU010000002">
    <property type="protein sequence ID" value="MBB4174036.1"/>
    <property type="molecule type" value="Genomic_DNA"/>
</dbReference>
<evidence type="ECO:0000313" key="3">
    <source>
        <dbReference type="Proteomes" id="UP000565745"/>
    </source>
</evidence>
<dbReference type="Pfam" id="PF00561">
    <property type="entry name" value="Abhydrolase_1"/>
    <property type="match status" value="1"/>
</dbReference>
<comment type="caution">
    <text evidence="2">The sequence shown here is derived from an EMBL/GenBank/DDBJ whole genome shotgun (WGS) entry which is preliminary data.</text>
</comment>
<dbReference type="RefSeq" id="WP_152540596.1">
    <property type="nucleotide sequence ID" value="NZ_JACIFU010000002.1"/>
</dbReference>
<evidence type="ECO:0000259" key="1">
    <source>
        <dbReference type="SMART" id="SM00421"/>
    </source>
</evidence>
<dbReference type="GO" id="GO:0006355">
    <property type="term" value="P:regulation of DNA-templated transcription"/>
    <property type="evidence" value="ECO:0007669"/>
    <property type="project" value="InterPro"/>
</dbReference>
<keyword evidence="3" id="KW-1185">Reference proteome</keyword>
<feature type="domain" description="HTH luxR-type" evidence="1">
    <location>
        <begin position="194"/>
        <end position="251"/>
    </location>
</feature>
<dbReference type="SMART" id="SM00421">
    <property type="entry name" value="HTH_LUXR"/>
    <property type="match status" value="1"/>
</dbReference>
<dbReference type="PANTHER" id="PTHR43689:SF8">
    <property type="entry name" value="ALPHA_BETA-HYDROLASES SUPERFAMILY PROTEIN"/>
    <property type="match status" value="1"/>
</dbReference>
<dbReference type="InterPro" id="IPR029058">
    <property type="entry name" value="AB_hydrolase_fold"/>
</dbReference>
<dbReference type="SUPFAM" id="SSF53474">
    <property type="entry name" value="alpha/beta-Hydrolases"/>
    <property type="match status" value="1"/>
</dbReference>
<keyword evidence="2" id="KW-0238">DNA-binding</keyword>
<sequence>MTPSDPADDGLPALVDLTYSATTDPGRYDELVHVWERYLERLSPGEIEDDNGHHLRHFNQALEIFEKIGRQQQSQNRAEAVVGSFKTPAFLIDAAGRVSHSNASDGVLHLQDARGDGGGQAGVQFDAHALKTAIAELHQGAAVSLLPMYDADHRLVDCAVLSGLESHGSEPERYLLVASGPKINADHLAILQDRFGLSASETDVLAALHDGLSVAQISQNRGVEVATTRTQVRKLLEKTGSATLADLIRQATQISAQMTSVGIARKLSEPGTFGQAEYDRILTADGRLLAYREFGDRKGRPVLFIHNMMGGAIWPAGMEQLAQAKGWRVIAPSRPGFGLSDSYPARDLELVRKSCSDMRALLDHLMVDQVLVVGMMSSAGLGIRFAKDHADRVRALLNVGHAGLMDDRLIDAMANPSRAMAKTYRKSPTALRFLIRVAVASVDLLGPRQMLRSNFQRSDPDIELLKDTALVDAIGEGLQHAIAQGGEAFSRDGFVALHDWREDVAALNCPATCLLGEQDAMYPQAEARRLMADLPNYALEVFPDAGQFVFYGHSAKAFQLMDRLWHTNGNIFAA</sequence>
<name>A0A7W6M9N8_9RHOB</name>
<dbReference type="AlphaFoldDB" id="A0A7W6M9N8"/>
<proteinExistence type="predicted"/>
<accession>A0A7W6M9N8</accession>
<gene>
    <name evidence="2" type="ORF">GGR93_001809</name>
</gene>
<dbReference type="InterPro" id="IPR036388">
    <property type="entry name" value="WH-like_DNA-bd_sf"/>
</dbReference>
<dbReference type="InterPro" id="IPR016032">
    <property type="entry name" value="Sig_transdc_resp-reg_C-effctor"/>
</dbReference>
<dbReference type="Proteomes" id="UP000565745">
    <property type="component" value="Unassembled WGS sequence"/>
</dbReference>
<evidence type="ECO:0000313" key="2">
    <source>
        <dbReference type="EMBL" id="MBB4174036.1"/>
    </source>
</evidence>
<protein>
    <submittedName>
        <fullName evidence="2">Pimeloyl-ACP methyl ester carboxylesterase/DNA-binding CsgD family transcriptional regulator</fullName>
    </submittedName>
</protein>
<dbReference type="InterPro" id="IPR000792">
    <property type="entry name" value="Tscrpt_reg_LuxR_C"/>
</dbReference>
<dbReference type="Gene3D" id="3.40.50.1820">
    <property type="entry name" value="alpha/beta hydrolase"/>
    <property type="match status" value="1"/>
</dbReference>
<dbReference type="SUPFAM" id="SSF46894">
    <property type="entry name" value="C-terminal effector domain of the bipartite response regulators"/>
    <property type="match status" value="1"/>
</dbReference>
<dbReference type="Gene3D" id="1.10.10.10">
    <property type="entry name" value="Winged helix-like DNA-binding domain superfamily/Winged helix DNA-binding domain"/>
    <property type="match status" value="1"/>
</dbReference>
<dbReference type="OrthoDB" id="8107794at2"/>
<dbReference type="InterPro" id="IPR000073">
    <property type="entry name" value="AB_hydrolase_1"/>
</dbReference>
<dbReference type="GO" id="GO:0003677">
    <property type="term" value="F:DNA binding"/>
    <property type="evidence" value="ECO:0007669"/>
    <property type="project" value="UniProtKB-KW"/>
</dbReference>
<reference evidence="2 3" key="1">
    <citation type="submission" date="2020-08" db="EMBL/GenBank/DDBJ databases">
        <title>Genomic Encyclopedia of Type Strains, Phase IV (KMG-IV): sequencing the most valuable type-strain genomes for metagenomic binning, comparative biology and taxonomic classification.</title>
        <authorList>
            <person name="Goeker M."/>
        </authorList>
    </citation>
    <scope>NUCLEOTIDE SEQUENCE [LARGE SCALE GENOMIC DNA]</scope>
    <source>
        <strain evidence="2 3">DSM 101015</strain>
    </source>
</reference>
<dbReference type="PANTHER" id="PTHR43689">
    <property type="entry name" value="HYDROLASE"/>
    <property type="match status" value="1"/>
</dbReference>
<organism evidence="2 3">
    <name type="scientific">Sulfitobacter noctilucicola</name>
    <dbReference type="NCBI Taxonomy" id="1342301"/>
    <lineage>
        <taxon>Bacteria</taxon>
        <taxon>Pseudomonadati</taxon>
        <taxon>Pseudomonadota</taxon>
        <taxon>Alphaproteobacteria</taxon>
        <taxon>Rhodobacterales</taxon>
        <taxon>Roseobacteraceae</taxon>
        <taxon>Sulfitobacter</taxon>
    </lineage>
</organism>